<protein>
    <recommendedName>
        <fullName evidence="3">Low molecular weight protein antigen 6 PH domain-containing protein</fullName>
    </recommendedName>
</protein>
<feature type="transmembrane region" description="Helical" evidence="2">
    <location>
        <begin position="78"/>
        <end position="94"/>
    </location>
</feature>
<keyword evidence="2" id="KW-0812">Transmembrane</keyword>
<dbReference type="Pfam" id="PF10756">
    <property type="entry name" value="bPH_6"/>
    <property type="match status" value="1"/>
</dbReference>
<evidence type="ECO:0000313" key="4">
    <source>
        <dbReference type="EMBL" id="PZR03844.1"/>
    </source>
</evidence>
<keyword evidence="2" id="KW-0472">Membrane</keyword>
<feature type="compositionally biased region" description="Basic and acidic residues" evidence="1">
    <location>
        <begin position="246"/>
        <end position="262"/>
    </location>
</feature>
<reference evidence="4 5" key="1">
    <citation type="submission" date="2017-08" db="EMBL/GenBank/DDBJ databases">
        <title>Infants hospitalized years apart are colonized by the same room-sourced microbial strains.</title>
        <authorList>
            <person name="Brooks B."/>
            <person name="Olm M.R."/>
            <person name="Firek B.A."/>
            <person name="Baker R."/>
            <person name="Thomas B.C."/>
            <person name="Morowitz M.J."/>
            <person name="Banfield J.F."/>
        </authorList>
    </citation>
    <scope>NUCLEOTIDE SEQUENCE [LARGE SCALE GENOMIC DNA]</scope>
    <source>
        <strain evidence="4">S2_003_000_R1_3</strain>
    </source>
</reference>
<proteinExistence type="predicted"/>
<dbReference type="AlphaFoldDB" id="A0A2W5UKP1"/>
<feature type="region of interest" description="Disordered" evidence="1">
    <location>
        <begin position="136"/>
        <end position="162"/>
    </location>
</feature>
<feature type="region of interest" description="Disordered" evidence="1">
    <location>
        <begin position="228"/>
        <end position="262"/>
    </location>
</feature>
<dbReference type="InterPro" id="IPR019692">
    <property type="entry name" value="CFP-6_PH"/>
</dbReference>
<comment type="caution">
    <text evidence="4">The sequence shown here is derived from an EMBL/GenBank/DDBJ whole genome shotgun (WGS) entry which is preliminary data.</text>
</comment>
<sequence>MSSTPSGEHTPGSHPRPHHARPGHGAGRQASRPAASSPRTQKEKIRTTTTIRPDRMNLIGAIIMLLIFLIFVGYKPAYLFWVLIFPILFAVWVLRARTEISPTGITARYLFRSSRTLSWDDFSGIQFSRGGRAFAVPNGPDQGATDHPAERGRTSRPRQKRDTIALPGVTFNNLPKLAKASGGLIPDPVTPGRNRDDDELTTVNRDGYAVVKTREEATKEHNAKLIAAEMERRRAAQHSTSDETSETSHRDQSDTPEKPDQD</sequence>
<evidence type="ECO:0000256" key="1">
    <source>
        <dbReference type="SAM" id="MobiDB-lite"/>
    </source>
</evidence>
<dbReference type="RefSeq" id="WP_303735354.1">
    <property type="nucleotide sequence ID" value="NZ_CAKZHK010000009.1"/>
</dbReference>
<feature type="domain" description="Low molecular weight protein antigen 6 PH" evidence="3">
    <location>
        <begin position="95"/>
        <end position="187"/>
    </location>
</feature>
<feature type="region of interest" description="Disordered" evidence="1">
    <location>
        <begin position="1"/>
        <end position="49"/>
    </location>
</feature>
<evidence type="ECO:0000259" key="3">
    <source>
        <dbReference type="Pfam" id="PF10756"/>
    </source>
</evidence>
<dbReference type="EMBL" id="QFRA01000027">
    <property type="protein sequence ID" value="PZR03844.1"/>
    <property type="molecule type" value="Genomic_DNA"/>
</dbReference>
<evidence type="ECO:0000256" key="2">
    <source>
        <dbReference type="SAM" id="Phobius"/>
    </source>
</evidence>
<feature type="region of interest" description="Disordered" evidence="1">
    <location>
        <begin position="180"/>
        <end position="200"/>
    </location>
</feature>
<dbReference type="Proteomes" id="UP000249432">
    <property type="component" value="Unassembled WGS sequence"/>
</dbReference>
<organism evidence="4 5">
    <name type="scientific">Corynebacterium kroppenstedtii</name>
    <dbReference type="NCBI Taxonomy" id="161879"/>
    <lineage>
        <taxon>Bacteria</taxon>
        <taxon>Bacillati</taxon>
        <taxon>Actinomycetota</taxon>
        <taxon>Actinomycetes</taxon>
        <taxon>Mycobacteriales</taxon>
        <taxon>Corynebacteriaceae</taxon>
        <taxon>Corynebacterium</taxon>
    </lineage>
</organism>
<accession>A0A2W5UKP1</accession>
<name>A0A2W5UKP1_9CORY</name>
<gene>
    <name evidence="4" type="ORF">DI525_08860</name>
</gene>
<feature type="transmembrane region" description="Helical" evidence="2">
    <location>
        <begin position="56"/>
        <end position="72"/>
    </location>
</feature>
<evidence type="ECO:0000313" key="5">
    <source>
        <dbReference type="Proteomes" id="UP000249432"/>
    </source>
</evidence>
<keyword evidence="2" id="KW-1133">Transmembrane helix</keyword>